<dbReference type="PANTHER" id="PTHR43046">
    <property type="entry name" value="GDP-MANNOSE MANNOSYL HYDROLASE"/>
    <property type="match status" value="1"/>
</dbReference>
<evidence type="ECO:0000259" key="6">
    <source>
        <dbReference type="PROSITE" id="PS51462"/>
    </source>
</evidence>
<keyword evidence="3 5" id="KW-0378">Hydrolase</keyword>
<dbReference type="PANTHER" id="PTHR43046:SF12">
    <property type="entry name" value="GDP-MANNOSE MANNOSYL HYDROLASE"/>
    <property type="match status" value="1"/>
</dbReference>
<evidence type="ECO:0000256" key="2">
    <source>
        <dbReference type="ARBA" id="ARBA00005582"/>
    </source>
</evidence>
<name>A0ABV9CSV6_9ACTN</name>
<dbReference type="PROSITE" id="PS00893">
    <property type="entry name" value="NUDIX_BOX"/>
    <property type="match status" value="1"/>
</dbReference>
<proteinExistence type="inferred from homology"/>
<dbReference type="InterPro" id="IPR000086">
    <property type="entry name" value="NUDIX_hydrolase_dom"/>
</dbReference>
<dbReference type="CDD" id="cd04685">
    <property type="entry name" value="NUDIX_Hydrolase"/>
    <property type="match status" value="1"/>
</dbReference>
<dbReference type="SUPFAM" id="SSF55811">
    <property type="entry name" value="Nudix"/>
    <property type="match status" value="1"/>
</dbReference>
<evidence type="ECO:0000256" key="4">
    <source>
        <dbReference type="ARBA" id="ARBA00022842"/>
    </source>
</evidence>
<comment type="caution">
    <text evidence="7">The sequence shown here is derived from an EMBL/GenBank/DDBJ whole genome shotgun (WGS) entry which is preliminary data.</text>
</comment>
<keyword evidence="4" id="KW-0460">Magnesium</keyword>
<protein>
    <submittedName>
        <fullName evidence="7">NUDIX hydrolase</fullName>
    </submittedName>
</protein>
<dbReference type="PROSITE" id="PS51462">
    <property type="entry name" value="NUDIX"/>
    <property type="match status" value="1"/>
</dbReference>
<evidence type="ECO:0000313" key="8">
    <source>
        <dbReference type="Proteomes" id="UP001596004"/>
    </source>
</evidence>
<dbReference type="InterPro" id="IPR015797">
    <property type="entry name" value="NUDIX_hydrolase-like_dom_sf"/>
</dbReference>
<dbReference type="EMBL" id="JBHSFP010000037">
    <property type="protein sequence ID" value="MFC4535930.1"/>
    <property type="molecule type" value="Genomic_DNA"/>
</dbReference>
<dbReference type="Pfam" id="PF00293">
    <property type="entry name" value="NUDIX"/>
    <property type="match status" value="1"/>
</dbReference>
<organism evidence="7 8">
    <name type="scientific">Sphaerisporangium dianthi</name>
    <dbReference type="NCBI Taxonomy" id="1436120"/>
    <lineage>
        <taxon>Bacteria</taxon>
        <taxon>Bacillati</taxon>
        <taxon>Actinomycetota</taxon>
        <taxon>Actinomycetes</taxon>
        <taxon>Streptosporangiales</taxon>
        <taxon>Streptosporangiaceae</taxon>
        <taxon>Sphaerisporangium</taxon>
    </lineage>
</organism>
<dbReference type="GO" id="GO:0016787">
    <property type="term" value="F:hydrolase activity"/>
    <property type="evidence" value="ECO:0007669"/>
    <property type="project" value="UniProtKB-KW"/>
</dbReference>
<dbReference type="PRINTS" id="PR00502">
    <property type="entry name" value="NUDIXFAMILY"/>
</dbReference>
<dbReference type="RefSeq" id="WP_380849441.1">
    <property type="nucleotide sequence ID" value="NZ_JBHSFP010000037.1"/>
</dbReference>
<reference evidence="8" key="1">
    <citation type="journal article" date="2019" name="Int. J. Syst. Evol. Microbiol.">
        <title>The Global Catalogue of Microorganisms (GCM) 10K type strain sequencing project: providing services to taxonomists for standard genome sequencing and annotation.</title>
        <authorList>
            <consortium name="The Broad Institute Genomics Platform"/>
            <consortium name="The Broad Institute Genome Sequencing Center for Infectious Disease"/>
            <person name="Wu L."/>
            <person name="Ma J."/>
        </authorList>
    </citation>
    <scope>NUCLEOTIDE SEQUENCE [LARGE SCALE GENOMIC DNA]</scope>
    <source>
        <strain evidence="8">CGMCC 4.7132</strain>
    </source>
</reference>
<evidence type="ECO:0000256" key="1">
    <source>
        <dbReference type="ARBA" id="ARBA00001946"/>
    </source>
</evidence>
<dbReference type="Gene3D" id="3.90.79.10">
    <property type="entry name" value="Nucleoside Triphosphate Pyrophosphohydrolase"/>
    <property type="match status" value="1"/>
</dbReference>
<evidence type="ECO:0000256" key="3">
    <source>
        <dbReference type="ARBA" id="ARBA00022801"/>
    </source>
</evidence>
<evidence type="ECO:0000256" key="5">
    <source>
        <dbReference type="RuleBase" id="RU003476"/>
    </source>
</evidence>
<evidence type="ECO:0000313" key="7">
    <source>
        <dbReference type="EMBL" id="MFC4535930.1"/>
    </source>
</evidence>
<comment type="similarity">
    <text evidence="2 5">Belongs to the Nudix hydrolase family.</text>
</comment>
<dbReference type="InterPro" id="IPR020476">
    <property type="entry name" value="Nudix_hydrolase"/>
</dbReference>
<keyword evidence="8" id="KW-1185">Reference proteome</keyword>
<dbReference type="InterPro" id="IPR020084">
    <property type="entry name" value="NUDIX_hydrolase_CS"/>
</dbReference>
<dbReference type="Proteomes" id="UP001596004">
    <property type="component" value="Unassembled WGS sequence"/>
</dbReference>
<accession>A0ABV9CSV6</accession>
<sequence length="176" mass="20054">MRESILRPSARILLADGDDRLLLFQWAGSVWITPGGGIDDGETVEAAAARELLEETGHRIAPERLGPVVATGAGHWRGSWDGRMYFSVETYFFLRVERLDLDLSGLTDYERRDMLGHRWWTLAELRGTEERVQPWGLPGLLERLYAGEVPAEPVVLPWHHPEFAHLPVPRARLPRR</sequence>
<comment type="cofactor">
    <cofactor evidence="1">
        <name>Mg(2+)</name>
        <dbReference type="ChEBI" id="CHEBI:18420"/>
    </cofactor>
</comment>
<gene>
    <name evidence="7" type="ORF">ACFO60_34630</name>
</gene>
<feature type="domain" description="Nudix hydrolase" evidence="6">
    <location>
        <begin position="5"/>
        <end position="145"/>
    </location>
</feature>